<evidence type="ECO:0000313" key="1">
    <source>
        <dbReference type="EMBL" id="GBQ84705.1"/>
    </source>
</evidence>
<dbReference type="RefSeq" id="WP_264814399.1">
    <property type="nucleotide sequence ID" value="NZ_BAPV01000004.1"/>
</dbReference>
<protein>
    <submittedName>
        <fullName evidence="1">Uncharacterized protein</fullName>
    </submittedName>
</protein>
<reference evidence="1" key="1">
    <citation type="submission" date="2013-04" db="EMBL/GenBank/DDBJ databases">
        <title>The genome sequencing project of 58 acetic acid bacteria.</title>
        <authorList>
            <person name="Okamoto-Kainuma A."/>
            <person name="Ishikawa M."/>
            <person name="Umino S."/>
            <person name="Koizumi Y."/>
            <person name="Shiwa Y."/>
            <person name="Yoshikawa H."/>
            <person name="Matsutani M."/>
            <person name="Matsushita K."/>
        </authorList>
    </citation>
    <scope>NUCLEOTIDE SEQUENCE</scope>
    <source>
        <strain evidence="1">NRIC 0535</strain>
    </source>
</reference>
<gene>
    <name evidence="1" type="ORF">AA0535_0572</name>
</gene>
<proteinExistence type="predicted"/>
<keyword evidence="2" id="KW-1185">Reference proteome</keyword>
<accession>A0ABQ0PYE6</accession>
<sequence length="118" mass="13710">MAEDPNHGWFREQFAFMTAIPRSRMECLFTLYREHERLVRSDPGTAQRVNIRWTGTLPYAVLEGYGRLVADMRLMRALRLEGMDTKPFEIDTAFLVAWMGHYNADSSQPLHVSIHHDG</sequence>
<dbReference type="EMBL" id="BAPV01000004">
    <property type="protein sequence ID" value="GBQ84705.1"/>
    <property type="molecule type" value="Genomic_DNA"/>
</dbReference>
<comment type="caution">
    <text evidence="1">The sequence shown here is derived from an EMBL/GenBank/DDBJ whole genome shotgun (WGS) entry which is preliminary data.</text>
</comment>
<name>A0ABQ0PYE6_9PROT</name>
<evidence type="ECO:0000313" key="2">
    <source>
        <dbReference type="Proteomes" id="UP001062776"/>
    </source>
</evidence>
<dbReference type="Proteomes" id="UP001062776">
    <property type="component" value="Unassembled WGS sequence"/>
</dbReference>
<organism evidence="1 2">
    <name type="scientific">Asaia krungthepensis NRIC 0535</name>
    <dbReference type="NCBI Taxonomy" id="1307925"/>
    <lineage>
        <taxon>Bacteria</taxon>
        <taxon>Pseudomonadati</taxon>
        <taxon>Pseudomonadota</taxon>
        <taxon>Alphaproteobacteria</taxon>
        <taxon>Acetobacterales</taxon>
        <taxon>Acetobacteraceae</taxon>
        <taxon>Asaia</taxon>
    </lineage>
</organism>